<evidence type="ECO:0000256" key="5">
    <source>
        <dbReference type="ARBA" id="ARBA00012251"/>
    </source>
</evidence>
<dbReference type="GO" id="GO:0016567">
    <property type="term" value="P:protein ubiquitination"/>
    <property type="evidence" value="ECO:0007669"/>
    <property type="project" value="InterPro"/>
</dbReference>
<comment type="caution">
    <text evidence="21">The sequence shown here is derived from an EMBL/GenBank/DDBJ whole genome shotgun (WGS) entry which is preliminary data.</text>
</comment>
<dbReference type="Gene3D" id="1.20.120.1750">
    <property type="match status" value="1"/>
</dbReference>
<gene>
    <name evidence="21" type="ORF">FD754_004678</name>
</gene>
<dbReference type="Pfam" id="PF22605">
    <property type="entry name" value="IBR_2"/>
    <property type="match status" value="1"/>
</dbReference>
<keyword evidence="9" id="KW-0479">Metal-binding</keyword>
<comment type="pathway">
    <text evidence="4">Protein modification; protein ubiquitination.</text>
</comment>
<dbReference type="GO" id="GO:0006914">
    <property type="term" value="P:autophagy"/>
    <property type="evidence" value="ECO:0007669"/>
    <property type="project" value="UniProtKB-KW"/>
</dbReference>
<evidence type="ECO:0000256" key="2">
    <source>
        <dbReference type="ARBA" id="ARBA00004173"/>
    </source>
</evidence>
<evidence type="ECO:0000256" key="18">
    <source>
        <dbReference type="ARBA" id="ARBA00029536"/>
    </source>
</evidence>
<dbReference type="InterPro" id="IPR054694">
    <property type="entry name" value="Parkin-like_IBR"/>
</dbReference>
<keyword evidence="10" id="KW-0677">Repeat</keyword>
<dbReference type="InterPro" id="IPR044066">
    <property type="entry name" value="TRIAD_supradom"/>
</dbReference>
<evidence type="ECO:0000259" key="20">
    <source>
        <dbReference type="PROSITE" id="PS51873"/>
    </source>
</evidence>
<proteinExistence type="inferred from homology"/>
<feature type="region of interest" description="Disordered" evidence="19">
    <location>
        <begin position="1"/>
        <end position="25"/>
    </location>
</feature>
<evidence type="ECO:0000256" key="11">
    <source>
        <dbReference type="ARBA" id="ARBA00022771"/>
    </source>
</evidence>
<evidence type="ECO:0000256" key="6">
    <source>
        <dbReference type="ARBA" id="ARBA00022490"/>
    </source>
</evidence>
<evidence type="ECO:0000313" key="22">
    <source>
        <dbReference type="Proteomes" id="UP000326458"/>
    </source>
</evidence>
<keyword evidence="12" id="KW-0833">Ubl conjugation pathway</keyword>
<dbReference type="Proteomes" id="UP000326458">
    <property type="component" value="Unassembled WGS sequence"/>
</dbReference>
<keyword evidence="6" id="KW-0963">Cytoplasm</keyword>
<dbReference type="PANTHER" id="PTHR11685">
    <property type="entry name" value="RBR FAMILY RING FINGER AND IBR DOMAIN-CONTAINING"/>
    <property type="match status" value="1"/>
</dbReference>
<dbReference type="GO" id="GO:0061630">
    <property type="term" value="F:ubiquitin protein ligase activity"/>
    <property type="evidence" value="ECO:0007669"/>
    <property type="project" value="UniProtKB-EC"/>
</dbReference>
<evidence type="ECO:0000256" key="12">
    <source>
        <dbReference type="ARBA" id="ARBA00022786"/>
    </source>
</evidence>
<dbReference type="EC" id="2.3.2.31" evidence="5"/>
<keyword evidence="22" id="KW-1185">Reference proteome</keyword>
<dbReference type="GO" id="GO:0008270">
    <property type="term" value="F:zinc ion binding"/>
    <property type="evidence" value="ECO:0007669"/>
    <property type="project" value="UniProtKB-KW"/>
</dbReference>
<organism evidence="21 22">
    <name type="scientific">Muntiacus muntjak</name>
    <name type="common">Barking deer</name>
    <name type="synonym">Indian muntjac</name>
    <dbReference type="NCBI Taxonomy" id="9888"/>
    <lineage>
        <taxon>Eukaryota</taxon>
        <taxon>Metazoa</taxon>
        <taxon>Chordata</taxon>
        <taxon>Craniata</taxon>
        <taxon>Vertebrata</taxon>
        <taxon>Euteleostomi</taxon>
        <taxon>Mammalia</taxon>
        <taxon>Eutheria</taxon>
        <taxon>Laurasiatheria</taxon>
        <taxon>Artiodactyla</taxon>
        <taxon>Ruminantia</taxon>
        <taxon>Pecora</taxon>
        <taxon>Cervidae</taxon>
        <taxon>Muntiacinae</taxon>
        <taxon>Muntiacus</taxon>
    </lineage>
</organism>
<comment type="catalytic activity">
    <reaction evidence="1">
        <text>[E2 ubiquitin-conjugating enzyme]-S-ubiquitinyl-L-cysteine + [acceptor protein]-L-lysine = [E2 ubiquitin-conjugating enzyme]-L-cysteine + [acceptor protein]-N(6)-ubiquitinyl-L-lysine.</text>
        <dbReference type="EC" id="2.3.2.31"/>
    </reaction>
</comment>
<protein>
    <recommendedName>
        <fullName evidence="18">E3 ubiquitin-protein ligase parkin</fullName>
        <ecNumber evidence="5">2.3.2.31</ecNumber>
    </recommendedName>
</protein>
<dbReference type="GO" id="GO:0005739">
    <property type="term" value="C:mitochondrion"/>
    <property type="evidence" value="ECO:0007669"/>
    <property type="project" value="UniProtKB-SubCell"/>
</dbReference>
<feature type="domain" description="RING-type" evidence="20">
    <location>
        <begin position="43"/>
        <end position="268"/>
    </location>
</feature>
<name>A0A5N3WFK3_MUNMU</name>
<evidence type="ECO:0000256" key="4">
    <source>
        <dbReference type="ARBA" id="ARBA00004906"/>
    </source>
</evidence>
<dbReference type="FunFam" id="1.20.120.1750:FF:000009">
    <property type="entry name" value="E3 ubiquitin-protein ligase parkin"/>
    <property type="match status" value="1"/>
</dbReference>
<keyword evidence="16" id="KW-0496">Mitochondrion</keyword>
<dbReference type="InterPro" id="IPR047536">
    <property type="entry name" value="Rcat_RBR_parkin"/>
</dbReference>
<evidence type="ECO:0000256" key="7">
    <source>
        <dbReference type="ARBA" id="ARBA00022553"/>
    </source>
</evidence>
<sequence>MIQKFPWRRKRQPTPAFLPGKSHSQRSLAGYSPWGHKSSSVHGISQARILEWVAISSSRGSSRPRDKACVSCLSCTSGMNSFHRFLCTRLVCVSVLNHHYRITSSWTLTEKKKKLGIEVTSDSLQHHGLYAASQAPLPMGFSRQEYWSGLPVPPPGDFPDPGNESAKMEGFCLDYHVKYISRLQSSCTESKNAYRVDEKAAEQARWEEASKETIKKTTKPCPRCHVPVEKNGGCMHMKCPQPQCQLQWCWNCGCEWNRACMGDHWFDV</sequence>
<comment type="subcellular location">
    <subcellularLocation>
        <location evidence="3">Cytoplasm</location>
        <location evidence="3">Cytosol</location>
    </subcellularLocation>
    <subcellularLocation>
        <location evidence="2">Mitochondrion</location>
    </subcellularLocation>
</comment>
<evidence type="ECO:0000256" key="9">
    <source>
        <dbReference type="ARBA" id="ARBA00022723"/>
    </source>
</evidence>
<evidence type="ECO:0000256" key="10">
    <source>
        <dbReference type="ARBA" id="ARBA00022737"/>
    </source>
</evidence>
<evidence type="ECO:0000256" key="13">
    <source>
        <dbReference type="ARBA" id="ARBA00022833"/>
    </source>
</evidence>
<dbReference type="SUPFAM" id="SSF57850">
    <property type="entry name" value="RING/U-box"/>
    <property type="match status" value="1"/>
</dbReference>
<dbReference type="EMBL" id="VCEA01000001">
    <property type="protein sequence ID" value="KAB0360522.1"/>
    <property type="molecule type" value="Genomic_DNA"/>
</dbReference>
<evidence type="ECO:0000256" key="1">
    <source>
        <dbReference type="ARBA" id="ARBA00001798"/>
    </source>
</evidence>
<keyword evidence="13" id="KW-0862">Zinc</keyword>
<feature type="compositionally biased region" description="Basic residues" evidence="19">
    <location>
        <begin position="1"/>
        <end position="12"/>
    </location>
</feature>
<evidence type="ECO:0000256" key="14">
    <source>
        <dbReference type="ARBA" id="ARBA00022843"/>
    </source>
</evidence>
<dbReference type="PROSITE" id="PS51873">
    <property type="entry name" value="TRIAD"/>
    <property type="match status" value="1"/>
</dbReference>
<keyword evidence="11" id="KW-0863">Zinc-finger</keyword>
<reference evidence="21 22" key="1">
    <citation type="submission" date="2019-06" db="EMBL/GenBank/DDBJ databases">
        <title>Discovery of a novel chromosome fission-fusion reversal in muntjac.</title>
        <authorList>
            <person name="Mudd A.B."/>
            <person name="Bredeson J.V."/>
            <person name="Baum R."/>
            <person name="Hockemeyer D."/>
            <person name="Rokhsar D.S."/>
        </authorList>
    </citation>
    <scope>NUCLEOTIDE SEQUENCE [LARGE SCALE GENOMIC DNA]</scope>
    <source>
        <strain evidence="21">UTSW_UCB_Mm</strain>
        <tissue evidence="21">Fibroblast cell line</tissue>
    </source>
</reference>
<accession>A0A5N3WFK3</accession>
<keyword evidence="8" id="KW-0808">Transferase</keyword>
<keyword evidence="14" id="KW-0832">Ubl conjugation</keyword>
<dbReference type="GO" id="GO:0005829">
    <property type="term" value="C:cytosol"/>
    <property type="evidence" value="ECO:0007669"/>
    <property type="project" value="UniProtKB-SubCell"/>
</dbReference>
<dbReference type="InterPro" id="IPR031127">
    <property type="entry name" value="E3_UB_ligase_RBR"/>
</dbReference>
<evidence type="ECO:0000256" key="19">
    <source>
        <dbReference type="SAM" id="MobiDB-lite"/>
    </source>
</evidence>
<evidence type="ECO:0000256" key="17">
    <source>
        <dbReference type="ARBA" id="ARBA00029442"/>
    </source>
</evidence>
<dbReference type="CDD" id="cd20357">
    <property type="entry name" value="Rcat_RBR_parkin"/>
    <property type="match status" value="1"/>
</dbReference>
<evidence type="ECO:0000313" key="21">
    <source>
        <dbReference type="EMBL" id="KAB0360522.1"/>
    </source>
</evidence>
<comment type="similarity">
    <text evidence="17">Belongs to the RBR family. Parkin subfamily.</text>
</comment>
<dbReference type="AlphaFoldDB" id="A0A5N3WFK3"/>
<evidence type="ECO:0000256" key="15">
    <source>
        <dbReference type="ARBA" id="ARBA00023006"/>
    </source>
</evidence>
<keyword evidence="7" id="KW-0597">Phosphoprotein</keyword>
<evidence type="ECO:0000256" key="8">
    <source>
        <dbReference type="ARBA" id="ARBA00022679"/>
    </source>
</evidence>
<evidence type="ECO:0000256" key="16">
    <source>
        <dbReference type="ARBA" id="ARBA00023128"/>
    </source>
</evidence>
<evidence type="ECO:0000256" key="3">
    <source>
        <dbReference type="ARBA" id="ARBA00004514"/>
    </source>
</evidence>
<keyword evidence="15" id="KW-0072">Autophagy</keyword>